<evidence type="ECO:0000313" key="1">
    <source>
        <dbReference type="EMBL" id="MDP9830792.1"/>
    </source>
</evidence>
<gene>
    <name evidence="1" type="ORF">J2S57_006541</name>
</gene>
<accession>A0ABT9PE93</accession>
<keyword evidence="2" id="KW-1185">Reference proteome</keyword>
<dbReference type="RefSeq" id="WP_307249940.1">
    <property type="nucleotide sequence ID" value="NZ_JAUSQZ010000001.1"/>
</dbReference>
<protein>
    <recommendedName>
        <fullName evidence="3">Phosphatidylserine/phosphatidylglycerophosphate/ cardiolipin synthase family protein</fullName>
    </recommendedName>
</protein>
<evidence type="ECO:0008006" key="3">
    <source>
        <dbReference type="Google" id="ProtNLM"/>
    </source>
</evidence>
<name>A0ABT9PE93_9ACTN</name>
<comment type="caution">
    <text evidence="1">The sequence shown here is derived from an EMBL/GenBank/DDBJ whole genome shotgun (WGS) entry which is preliminary data.</text>
</comment>
<reference evidence="1 2" key="1">
    <citation type="submission" date="2023-07" db="EMBL/GenBank/DDBJ databases">
        <title>Sequencing the genomes of 1000 actinobacteria strains.</title>
        <authorList>
            <person name="Klenk H.-P."/>
        </authorList>
    </citation>
    <scope>NUCLEOTIDE SEQUENCE [LARGE SCALE GENOMIC DNA]</scope>
    <source>
        <strain evidence="1 2">DSM 44388</strain>
    </source>
</reference>
<dbReference type="Proteomes" id="UP001235712">
    <property type="component" value="Unassembled WGS sequence"/>
</dbReference>
<proteinExistence type="predicted"/>
<evidence type="ECO:0000313" key="2">
    <source>
        <dbReference type="Proteomes" id="UP001235712"/>
    </source>
</evidence>
<sequence>MSSPTSPPSRPPSAELRTLRRITVAAVVGGATFVASNMLQEVLNNNVGDQLIMAFLVGGVTLISQLLGEFSQAQTEFGDGLKRIERSSASRMIEQSALQSEVLNEFLLHAGRLSTRSPDLINRLAAEEVERVSRLLRTLGAGEEVYYDGEDREYLLALAKSARRSIVATSLVTVDAGGKGFEGGLWLTDLGARYLEIQRAAARRGVAIRRIFVFDAPEFASDPNFLRVQRLQREAGVDIRGIDESNTPERLKDHVSDFIVFDDVLAYETTRASRITNAVQPVIITTRLVQEKHRLDSHRERFEELWRVAGSLPDPDTSLQIAGGRNHRGHLLGSAKDGFVAEIDLSGPDEDIPDAGQSVGR</sequence>
<dbReference type="EMBL" id="JAUSQZ010000001">
    <property type="protein sequence ID" value="MDP9830792.1"/>
    <property type="molecule type" value="Genomic_DNA"/>
</dbReference>
<organism evidence="1 2">
    <name type="scientific">Kineosporia succinea</name>
    <dbReference type="NCBI Taxonomy" id="84632"/>
    <lineage>
        <taxon>Bacteria</taxon>
        <taxon>Bacillati</taxon>
        <taxon>Actinomycetota</taxon>
        <taxon>Actinomycetes</taxon>
        <taxon>Kineosporiales</taxon>
        <taxon>Kineosporiaceae</taxon>
        <taxon>Kineosporia</taxon>
    </lineage>
</organism>